<dbReference type="InterPro" id="IPR000863">
    <property type="entry name" value="Sulfotransferase_dom"/>
</dbReference>
<dbReference type="SUPFAM" id="SSF52540">
    <property type="entry name" value="P-loop containing nucleoside triphosphate hydrolases"/>
    <property type="match status" value="1"/>
</dbReference>
<feature type="region of interest" description="Disordered" evidence="3">
    <location>
        <begin position="1"/>
        <end position="26"/>
    </location>
</feature>
<proteinExistence type="inferred from homology"/>
<name>A0A1S3DFN2_DIACI</name>
<dbReference type="GO" id="GO:0008146">
    <property type="term" value="F:sulfotransferase activity"/>
    <property type="evidence" value="ECO:0007669"/>
    <property type="project" value="InterPro"/>
</dbReference>
<dbReference type="Proteomes" id="UP000079169">
    <property type="component" value="Unplaced"/>
</dbReference>
<reference evidence="6" key="1">
    <citation type="submission" date="2025-08" db="UniProtKB">
        <authorList>
            <consortium name="RefSeq"/>
        </authorList>
    </citation>
    <scope>IDENTIFICATION</scope>
</reference>
<evidence type="ECO:0000313" key="5">
    <source>
        <dbReference type="Proteomes" id="UP000079169"/>
    </source>
</evidence>
<evidence type="ECO:0000259" key="4">
    <source>
        <dbReference type="Pfam" id="PF00685"/>
    </source>
</evidence>
<evidence type="ECO:0000313" key="6">
    <source>
        <dbReference type="RefSeq" id="XP_008480900.2"/>
    </source>
</evidence>
<evidence type="ECO:0000256" key="1">
    <source>
        <dbReference type="ARBA" id="ARBA00005771"/>
    </source>
</evidence>
<dbReference type="PANTHER" id="PTHR11783">
    <property type="entry name" value="SULFOTRANSFERASE SULT"/>
    <property type="match status" value="1"/>
</dbReference>
<dbReference type="RefSeq" id="XP_008480900.2">
    <property type="nucleotide sequence ID" value="XM_008482678.3"/>
</dbReference>
<organism evidence="5 6">
    <name type="scientific">Diaphorina citri</name>
    <name type="common">Asian citrus psyllid</name>
    <dbReference type="NCBI Taxonomy" id="121845"/>
    <lineage>
        <taxon>Eukaryota</taxon>
        <taxon>Metazoa</taxon>
        <taxon>Ecdysozoa</taxon>
        <taxon>Arthropoda</taxon>
        <taxon>Hexapoda</taxon>
        <taxon>Insecta</taxon>
        <taxon>Pterygota</taxon>
        <taxon>Neoptera</taxon>
        <taxon>Paraneoptera</taxon>
        <taxon>Hemiptera</taxon>
        <taxon>Sternorrhyncha</taxon>
        <taxon>Psylloidea</taxon>
        <taxon>Psyllidae</taxon>
        <taxon>Diaphorininae</taxon>
        <taxon>Diaphorina</taxon>
    </lineage>
</organism>
<dbReference type="AlphaFoldDB" id="A0A1S3DFN2"/>
<sequence length="408" mass="46645">MSAPDILPPVQTESQKTATKEESVTKEPQYVTYEKLESECGDKLDSMFGLKDCLLRVHPGRVVIPPKFKEMGEVIYNMETKEPQYVTYEKLESECGDKLDSMFGLKDCLLRVHPGRVVIPPKFKEMGEVIYNMEVRPDDVWLVSFPRTGSTWAQEMVWLLGHDLDYEGAKVFGQIRNPLLELTALVANDPGDWKNEIPNSVDYVQTLASPRFIKTHLPYSLLPKQIATVKPKVVYVARNPKDVCVSYYHYCKLIHHLQDPEGKYFDDFCELFLQGNAPMGPICPHMLEFWNKRTEDNILFLKYEDMKKDQKGAILQTAQFLGKQISDDNIAALIDHLSFNKMRDNPATNLEPILQKMDKPAEKRNSEDTFLRKGVVGDYKNQMSPELIRKFDDFVSEGLAGSGLSFDG</sequence>
<dbReference type="Gene3D" id="3.40.50.300">
    <property type="entry name" value="P-loop containing nucleotide triphosphate hydrolases"/>
    <property type="match status" value="1"/>
</dbReference>
<protein>
    <submittedName>
        <fullName evidence="6">Estrogen sulfotransferase</fullName>
    </submittedName>
</protein>
<comment type="similarity">
    <text evidence="1">Belongs to the sulfotransferase 1 family.</text>
</comment>
<dbReference type="InterPro" id="IPR027417">
    <property type="entry name" value="P-loop_NTPase"/>
</dbReference>
<evidence type="ECO:0000256" key="2">
    <source>
        <dbReference type="ARBA" id="ARBA00022679"/>
    </source>
</evidence>
<evidence type="ECO:0000256" key="3">
    <source>
        <dbReference type="SAM" id="MobiDB-lite"/>
    </source>
</evidence>
<gene>
    <name evidence="6" type="primary">LOC103517637</name>
</gene>
<keyword evidence="5" id="KW-1185">Reference proteome</keyword>
<dbReference type="OMA" id="LGGHTPM"/>
<dbReference type="PaxDb" id="121845-A0A1S3DFN2"/>
<dbReference type="STRING" id="121845.A0A1S3DFN2"/>
<dbReference type="Pfam" id="PF00685">
    <property type="entry name" value="Sulfotransfer_1"/>
    <property type="match status" value="1"/>
</dbReference>
<dbReference type="KEGG" id="dci:103517637"/>
<dbReference type="GeneID" id="103517637"/>
<dbReference type="CTD" id="6761"/>
<accession>A0A1S3DFN2</accession>
<feature type="domain" description="Sulfotransferase" evidence="4">
    <location>
        <begin position="137"/>
        <end position="402"/>
    </location>
</feature>
<keyword evidence="2" id="KW-0808">Transferase</keyword>